<protein>
    <submittedName>
        <fullName evidence="1">Uncharacterized protein</fullName>
    </submittedName>
</protein>
<evidence type="ECO:0000313" key="1">
    <source>
        <dbReference type="EMBL" id="MFD1055423.1"/>
    </source>
</evidence>
<gene>
    <name evidence="1" type="ORF">ACFQ2V_14000</name>
</gene>
<reference evidence="2" key="1">
    <citation type="journal article" date="2019" name="Int. J. Syst. Evol. Microbiol.">
        <title>The Global Catalogue of Microorganisms (GCM) 10K type strain sequencing project: providing services to taxonomists for standard genome sequencing and annotation.</title>
        <authorList>
            <consortium name="The Broad Institute Genomics Platform"/>
            <consortium name="The Broad Institute Genome Sequencing Center for Infectious Disease"/>
            <person name="Wu L."/>
            <person name="Ma J."/>
        </authorList>
    </citation>
    <scope>NUCLEOTIDE SEQUENCE [LARGE SCALE GENOMIC DNA]</scope>
    <source>
        <strain evidence="2">CCUG 57508</strain>
    </source>
</reference>
<keyword evidence="2" id="KW-1185">Reference proteome</keyword>
<sequence>MVLPTANTPGYGLLDGHVACDCLIAWTPVFQRLCELKGYGHPVVWQATGLNPNSVGTHAAGDTIDFGGLGNARAMLAREMGAWATWPRDWAPADGGQHTHCVLAGGPHNANTSRYQTTAVRAGYNGLGPDGRAGRDPLSPPKTYRTWKQGIAWAKGEINRIEEAMYTDADRARDVATKAAVDRLIAQEASRDAALQAAIDGLGSAESGRYGYYSQKLNQILADMAADDASPVTISPDQVGTVADEVARRVVASLPKAPTP</sequence>
<comment type="caution">
    <text evidence="1">The sequence shown here is derived from an EMBL/GenBank/DDBJ whole genome shotgun (WGS) entry which is preliminary data.</text>
</comment>
<proteinExistence type="predicted"/>
<dbReference type="Proteomes" id="UP001597046">
    <property type="component" value="Unassembled WGS sequence"/>
</dbReference>
<accession>A0ABW3MZB3</accession>
<organism evidence="1 2">
    <name type="scientific">Terrabacter terrigena</name>
    <dbReference type="NCBI Taxonomy" id="574718"/>
    <lineage>
        <taxon>Bacteria</taxon>
        <taxon>Bacillati</taxon>
        <taxon>Actinomycetota</taxon>
        <taxon>Actinomycetes</taxon>
        <taxon>Micrococcales</taxon>
        <taxon>Intrasporangiaceae</taxon>
        <taxon>Terrabacter</taxon>
    </lineage>
</organism>
<name>A0ABW3MZB3_9MICO</name>
<dbReference type="RefSeq" id="WP_386053458.1">
    <property type="nucleotide sequence ID" value="NZ_JBHTKH010000009.1"/>
</dbReference>
<evidence type="ECO:0000313" key="2">
    <source>
        <dbReference type="Proteomes" id="UP001597046"/>
    </source>
</evidence>
<dbReference type="EMBL" id="JBHTKH010000009">
    <property type="protein sequence ID" value="MFD1055423.1"/>
    <property type="molecule type" value="Genomic_DNA"/>
</dbReference>